<evidence type="ECO:0000313" key="1">
    <source>
        <dbReference type="EMBL" id="ACN45230.1"/>
    </source>
</evidence>
<evidence type="ECO:0000313" key="2">
    <source>
        <dbReference type="Proteomes" id="UP000001599"/>
    </source>
</evidence>
<accession>C0PYG3</accession>
<protein>
    <submittedName>
        <fullName evidence="1">Uncharacterized protein</fullName>
    </submittedName>
</protein>
<dbReference type="AlphaFoldDB" id="C0PYG3"/>
<organism evidence="1 2">
    <name type="scientific">Salmonella paratyphi C (strain RKS4594)</name>
    <dbReference type="NCBI Taxonomy" id="476213"/>
    <lineage>
        <taxon>Bacteria</taxon>
        <taxon>Pseudomonadati</taxon>
        <taxon>Pseudomonadota</taxon>
        <taxon>Gammaproteobacteria</taxon>
        <taxon>Enterobacterales</taxon>
        <taxon>Enterobacteriaceae</taxon>
        <taxon>Salmonella</taxon>
    </lineage>
</organism>
<gene>
    <name evidence="1" type="ordered locus">SPC_1064</name>
</gene>
<sequence length="50" mass="5913">MANQIFHHLRTFIRACVENLQKRKISMLIIFSLSKFSLNKLNCLFNDDEA</sequence>
<dbReference type="Proteomes" id="UP000001599">
    <property type="component" value="Chromosome"/>
</dbReference>
<reference evidence="1 2" key="1">
    <citation type="journal article" date="2009" name="PLoS ONE">
        <title>Salmonella paratyphi C: genetic divergence from Salmonella choleraesuis and pathogenic convergence with Salmonella typhi.</title>
        <authorList>
            <person name="Liu W.-Q."/>
            <person name="Feng Y."/>
            <person name="Wang Y."/>
            <person name="Zou Q.-H."/>
            <person name="Chen F."/>
            <person name="Guo J.-T."/>
            <person name="Peng Y.-H."/>
            <person name="Jin Y."/>
            <person name="Li Y.-G."/>
            <person name="Hu S.-N."/>
            <person name="Johnston R.N."/>
            <person name="Liu G.-R."/>
            <person name="Liu S.-L."/>
        </authorList>
    </citation>
    <scope>NUCLEOTIDE SEQUENCE [LARGE SCALE GENOMIC DNA]</scope>
    <source>
        <strain evidence="1 2">RKS4594</strain>
    </source>
</reference>
<dbReference type="KEGG" id="sei:SPC_1064"/>
<proteinExistence type="predicted"/>
<name>C0PYG3_SALPC</name>
<dbReference type="EMBL" id="CP000857">
    <property type="protein sequence ID" value="ACN45230.1"/>
    <property type="molecule type" value="Genomic_DNA"/>
</dbReference>
<dbReference type="HOGENOM" id="CLU_3122422_0_0_6"/>